<dbReference type="GO" id="GO:0005737">
    <property type="term" value="C:cytoplasm"/>
    <property type="evidence" value="ECO:0007669"/>
    <property type="project" value="TreeGrafter"/>
</dbReference>
<dbReference type="CDD" id="cd00515">
    <property type="entry name" value="HAM1"/>
    <property type="match status" value="1"/>
</dbReference>
<reference evidence="3 4" key="1">
    <citation type="journal article" date="2010" name="Proc. Natl. Acad. Sci. U.S.A.">
        <title>Enigmatic, ultrasmall, uncultivated Archaea.</title>
        <authorList>
            <person name="Baker B.J."/>
            <person name="Comolli L.R."/>
            <person name="Dick G.J."/>
            <person name="Hauser L.J."/>
            <person name="Hyatt D."/>
            <person name="Dill B.D."/>
            <person name="Land M.L."/>
            <person name="Verberkmoes N.C."/>
            <person name="Hettich R.L."/>
            <person name="Banfield J.F."/>
        </authorList>
    </citation>
    <scope>NUCLEOTIDE SEQUENCE [LARGE SCALE GENOMIC DNA]</scope>
</reference>
<dbReference type="EMBL" id="GG745600">
    <property type="protein sequence ID" value="EFD92407.1"/>
    <property type="molecule type" value="Genomic_DNA"/>
</dbReference>
<name>D6GWK6_PARA5</name>
<protein>
    <submittedName>
        <fullName evidence="3">Ham1 family protein</fullName>
    </submittedName>
</protein>
<dbReference type="InterPro" id="IPR002637">
    <property type="entry name" value="RdgB/HAM1"/>
</dbReference>
<dbReference type="Pfam" id="PF01725">
    <property type="entry name" value="Ham1p_like"/>
    <property type="match status" value="1"/>
</dbReference>
<evidence type="ECO:0000256" key="2">
    <source>
        <dbReference type="ARBA" id="ARBA00022801"/>
    </source>
</evidence>
<dbReference type="PANTHER" id="PTHR11067">
    <property type="entry name" value="INOSINE TRIPHOSPHATE PYROPHOSPHATASE/HAM1 PROTEIN"/>
    <property type="match status" value="1"/>
</dbReference>
<dbReference type="GO" id="GO:0009143">
    <property type="term" value="P:nucleoside triphosphate catabolic process"/>
    <property type="evidence" value="ECO:0007669"/>
    <property type="project" value="InterPro"/>
</dbReference>
<gene>
    <name evidence="3" type="ORF">BJBARM5_0883</name>
</gene>
<keyword evidence="2" id="KW-0378">Hydrolase</keyword>
<dbReference type="Proteomes" id="UP000009376">
    <property type="component" value="Unassembled WGS sequence"/>
</dbReference>
<dbReference type="Gene3D" id="3.90.950.10">
    <property type="match status" value="1"/>
</dbReference>
<evidence type="ECO:0000313" key="3">
    <source>
        <dbReference type="EMBL" id="EFD92407.1"/>
    </source>
</evidence>
<evidence type="ECO:0000313" key="4">
    <source>
        <dbReference type="Proteomes" id="UP000009376"/>
    </source>
</evidence>
<dbReference type="AlphaFoldDB" id="D6GWK6"/>
<organism evidence="3 4">
    <name type="scientific">Candidatus Parvarchaeum acidophilus ARMAN-5</name>
    <dbReference type="NCBI Taxonomy" id="662762"/>
    <lineage>
        <taxon>Archaea</taxon>
        <taxon>Candidatus Parvarchaeota</taxon>
        <taxon>Candidatus Parvarchaeum</taxon>
    </lineage>
</organism>
<comment type="similarity">
    <text evidence="1">Belongs to the HAM1 NTPase family.</text>
</comment>
<dbReference type="PANTHER" id="PTHR11067:SF9">
    <property type="entry name" value="INOSINE TRIPHOSPHATE PYROPHOSPHATASE"/>
    <property type="match status" value="1"/>
</dbReference>
<dbReference type="GO" id="GO:0047429">
    <property type="term" value="F:nucleoside triphosphate diphosphatase activity"/>
    <property type="evidence" value="ECO:0007669"/>
    <property type="project" value="InterPro"/>
</dbReference>
<dbReference type="InterPro" id="IPR029001">
    <property type="entry name" value="ITPase-like_fam"/>
</dbReference>
<accession>D6GWK6</accession>
<sequence length="180" mass="20475">MEIFYITGNEGKFLEVKNLMPSIKRLSIDLAEIQSLNTSEIAQKKAEEGYKISHVKHLVVDDASLYLEALNYKLPGPLVKWFLTSVGSRGLFNLANSYKKYGAKAVCTLCYRNENGKFKIFKGTVTGKIVPPKVNSFKHWNGIFIPEGENIPFADMSLDRKNRLSHRSIAVRKLKRYLMS</sequence>
<evidence type="ECO:0000256" key="1">
    <source>
        <dbReference type="ARBA" id="ARBA00008023"/>
    </source>
</evidence>
<dbReference type="SUPFAM" id="SSF52972">
    <property type="entry name" value="ITPase-like"/>
    <property type="match status" value="1"/>
</dbReference>
<proteinExistence type="inferred from homology"/>